<dbReference type="Pfam" id="PF12728">
    <property type="entry name" value="HTH_17"/>
    <property type="match status" value="1"/>
</dbReference>
<dbReference type="EMBL" id="AP027735">
    <property type="protein sequence ID" value="BDZ56597.1"/>
    <property type="molecule type" value="Genomic_DNA"/>
</dbReference>
<evidence type="ECO:0000313" key="3">
    <source>
        <dbReference type="Proteomes" id="UP001321421"/>
    </source>
</evidence>
<evidence type="ECO:0000259" key="1">
    <source>
        <dbReference type="Pfam" id="PF12728"/>
    </source>
</evidence>
<name>A0ABM8H701_9MICO</name>
<dbReference type="InterPro" id="IPR041657">
    <property type="entry name" value="HTH_17"/>
</dbReference>
<dbReference type="Proteomes" id="UP001321421">
    <property type="component" value="Chromosome"/>
</dbReference>
<accession>A0ABM8H701</accession>
<dbReference type="RefSeq" id="WP_289232093.1">
    <property type="nucleotide sequence ID" value="NZ_AP027735.1"/>
</dbReference>
<proteinExistence type="predicted"/>
<dbReference type="InterPro" id="IPR009061">
    <property type="entry name" value="DNA-bd_dom_put_sf"/>
</dbReference>
<keyword evidence="3" id="KW-1185">Reference proteome</keyword>
<protein>
    <recommendedName>
        <fullName evidence="1">Helix-turn-helix domain-containing protein</fullName>
    </recommendedName>
</protein>
<reference evidence="3" key="1">
    <citation type="journal article" date="2019" name="Int. J. Syst. Evol. Microbiol.">
        <title>The Global Catalogue of Microorganisms (GCM) 10K type strain sequencing project: providing services to taxonomists for standard genome sequencing and annotation.</title>
        <authorList>
            <consortium name="The Broad Institute Genomics Platform"/>
            <consortium name="The Broad Institute Genome Sequencing Center for Infectious Disease"/>
            <person name="Wu L."/>
            <person name="Ma J."/>
        </authorList>
    </citation>
    <scope>NUCLEOTIDE SEQUENCE [LARGE SCALE GENOMIC DNA]</scope>
    <source>
        <strain evidence="3">NBRC 110608</strain>
    </source>
</reference>
<evidence type="ECO:0000313" key="2">
    <source>
        <dbReference type="EMBL" id="BDZ56597.1"/>
    </source>
</evidence>
<organism evidence="2 3">
    <name type="scientific">Barrientosiimonas endolithica</name>
    <dbReference type="NCBI Taxonomy" id="1535208"/>
    <lineage>
        <taxon>Bacteria</taxon>
        <taxon>Bacillati</taxon>
        <taxon>Actinomycetota</taxon>
        <taxon>Actinomycetes</taxon>
        <taxon>Micrococcales</taxon>
        <taxon>Dermacoccaceae</taxon>
        <taxon>Barrientosiimonas</taxon>
    </lineage>
</organism>
<gene>
    <name evidence="2" type="ORF">GCM10025872_02540</name>
</gene>
<feature type="domain" description="Helix-turn-helix" evidence="1">
    <location>
        <begin position="8"/>
        <end position="59"/>
    </location>
</feature>
<dbReference type="SUPFAM" id="SSF46955">
    <property type="entry name" value="Putative DNA-binding domain"/>
    <property type="match status" value="1"/>
</dbReference>
<sequence length="69" mass="7720">MRTDKDTFLTPKEVSDWLGLAQSTLADLRARGEGPAFTRLSARNVRYAARDVNEWLDTCRVEAGSFKAS</sequence>